<comment type="similarity">
    <text evidence="1">Belongs to the cytidine and deoxycytidylate deaminase family.</text>
</comment>
<evidence type="ECO:0000259" key="9">
    <source>
        <dbReference type="PROSITE" id="PS51747"/>
    </source>
</evidence>
<dbReference type="Proteomes" id="UP001159427">
    <property type="component" value="Unassembled WGS sequence"/>
</dbReference>
<organism evidence="10 11">
    <name type="scientific">Porites evermanni</name>
    <dbReference type="NCBI Taxonomy" id="104178"/>
    <lineage>
        <taxon>Eukaryota</taxon>
        <taxon>Metazoa</taxon>
        <taxon>Cnidaria</taxon>
        <taxon>Anthozoa</taxon>
        <taxon>Hexacorallia</taxon>
        <taxon>Scleractinia</taxon>
        <taxon>Fungiina</taxon>
        <taxon>Poritidae</taxon>
        <taxon>Porites</taxon>
    </lineage>
</organism>
<evidence type="ECO:0000256" key="6">
    <source>
        <dbReference type="ARBA" id="ARBA00038938"/>
    </source>
</evidence>
<dbReference type="PANTHER" id="PTHR11086:SF18">
    <property type="entry name" value="DEOXYCYTIDYLATE DEAMINASE"/>
    <property type="match status" value="1"/>
</dbReference>
<dbReference type="InterPro" id="IPR015517">
    <property type="entry name" value="dCMP_deaminase-rel"/>
</dbReference>
<proteinExistence type="inferred from homology"/>
<evidence type="ECO:0000313" key="11">
    <source>
        <dbReference type="Proteomes" id="UP001159427"/>
    </source>
</evidence>
<reference evidence="10 11" key="1">
    <citation type="submission" date="2022-05" db="EMBL/GenBank/DDBJ databases">
        <authorList>
            <consortium name="Genoscope - CEA"/>
            <person name="William W."/>
        </authorList>
    </citation>
    <scope>NUCLEOTIDE SEQUENCE [LARGE SCALE GENOMIC DNA]</scope>
</reference>
<dbReference type="EC" id="3.5.4.12" evidence="6"/>
<gene>
    <name evidence="10" type="ORF">PEVE_00021606</name>
</gene>
<evidence type="ECO:0000256" key="7">
    <source>
        <dbReference type="ARBA" id="ARBA00041763"/>
    </source>
</evidence>
<accession>A0ABN8SIJ3</accession>
<dbReference type="Gene3D" id="3.40.140.10">
    <property type="entry name" value="Cytidine Deaminase, domain 2"/>
    <property type="match status" value="1"/>
</dbReference>
<feature type="non-terminal residue" evidence="10">
    <location>
        <position position="217"/>
    </location>
</feature>
<keyword evidence="5" id="KW-0862">Zinc</keyword>
<keyword evidence="4" id="KW-0378">Hydrolase</keyword>
<keyword evidence="3" id="KW-0545">Nucleotide biosynthesis</keyword>
<sequence length="217" mass="24316">MTEAASNGYDEFPDNTDVMWMKMALMAASRAEVTEHANGKPSVGCVIRRSRNRGPPAVLAVGWNGFLPNTPEGELEEIKGRRSFKGENADQKRDNALTAELGLHAETNALQYCSENPEMATVYVTHMPCYDCAKQLVAHKVGRVLYLYCTTYSEGDHEPRTIRLFKKFNISCIAFSKRDKVLEDFSKSFLEHRGILRGNTDAETPPESCPSFLDSRD</sequence>
<dbReference type="EMBL" id="CALNXI010002893">
    <property type="protein sequence ID" value="CAH3191311.1"/>
    <property type="molecule type" value="Genomic_DNA"/>
</dbReference>
<protein>
    <recommendedName>
        <fullName evidence="7">dCMP deaminase</fullName>
        <ecNumber evidence="6">3.5.4.12</ecNumber>
    </recommendedName>
    <alternativeName>
        <fullName evidence="7">dCMP deaminase</fullName>
    </alternativeName>
</protein>
<dbReference type="InterPro" id="IPR002125">
    <property type="entry name" value="CMP_dCMP_dom"/>
</dbReference>
<dbReference type="PANTHER" id="PTHR11086">
    <property type="entry name" value="DEOXYCYTIDYLATE DEAMINASE-RELATED"/>
    <property type="match status" value="1"/>
</dbReference>
<dbReference type="InterPro" id="IPR016193">
    <property type="entry name" value="Cytidine_deaminase-like"/>
</dbReference>
<dbReference type="PROSITE" id="PS51747">
    <property type="entry name" value="CYT_DCMP_DEAMINASES_2"/>
    <property type="match status" value="1"/>
</dbReference>
<comment type="caution">
    <text evidence="10">The sequence shown here is derived from an EMBL/GenBank/DDBJ whole genome shotgun (WGS) entry which is preliminary data.</text>
</comment>
<dbReference type="SUPFAM" id="SSF53927">
    <property type="entry name" value="Cytidine deaminase-like"/>
    <property type="match status" value="1"/>
</dbReference>
<keyword evidence="11" id="KW-1185">Reference proteome</keyword>
<evidence type="ECO:0000256" key="3">
    <source>
        <dbReference type="ARBA" id="ARBA00022727"/>
    </source>
</evidence>
<dbReference type="Pfam" id="PF00383">
    <property type="entry name" value="dCMP_cyt_deam_1"/>
    <property type="match status" value="1"/>
</dbReference>
<dbReference type="InterPro" id="IPR016192">
    <property type="entry name" value="APOBEC/CMP_deaminase_Zn-bd"/>
</dbReference>
<evidence type="ECO:0000256" key="4">
    <source>
        <dbReference type="ARBA" id="ARBA00022801"/>
    </source>
</evidence>
<evidence type="ECO:0000256" key="2">
    <source>
        <dbReference type="ARBA" id="ARBA00022723"/>
    </source>
</evidence>
<evidence type="ECO:0000256" key="1">
    <source>
        <dbReference type="ARBA" id="ARBA00006576"/>
    </source>
</evidence>
<keyword evidence="2" id="KW-0479">Metal-binding</keyword>
<feature type="region of interest" description="Disordered" evidence="8">
    <location>
        <begin position="198"/>
        <end position="217"/>
    </location>
</feature>
<feature type="domain" description="CMP/dCMP-type deaminase" evidence="9">
    <location>
        <begin position="15"/>
        <end position="168"/>
    </location>
</feature>
<evidence type="ECO:0000256" key="5">
    <source>
        <dbReference type="ARBA" id="ARBA00022833"/>
    </source>
</evidence>
<evidence type="ECO:0000256" key="8">
    <source>
        <dbReference type="SAM" id="MobiDB-lite"/>
    </source>
</evidence>
<evidence type="ECO:0000313" key="10">
    <source>
        <dbReference type="EMBL" id="CAH3191311.1"/>
    </source>
</evidence>
<dbReference type="PROSITE" id="PS00903">
    <property type="entry name" value="CYT_DCMP_DEAMINASES_1"/>
    <property type="match status" value="1"/>
</dbReference>
<name>A0ABN8SIJ3_9CNID</name>